<dbReference type="OrthoDB" id="9793324at2"/>
<dbReference type="STRING" id="1833852.B0537_03220"/>
<proteinExistence type="predicted"/>
<dbReference type="AlphaFoldDB" id="A0A1S6ITU7"/>
<dbReference type="InterPro" id="IPR014202">
    <property type="entry name" value="Spore_II_R"/>
</dbReference>
<dbReference type="EMBL" id="CP019698">
    <property type="protein sequence ID" value="AQS58190.1"/>
    <property type="molecule type" value="Genomic_DNA"/>
</dbReference>
<dbReference type="Proteomes" id="UP000189464">
    <property type="component" value="Chromosome"/>
</dbReference>
<dbReference type="PROSITE" id="PS51257">
    <property type="entry name" value="PROKAR_LIPOPROTEIN"/>
    <property type="match status" value="1"/>
</dbReference>
<name>A0A1S6ITU7_9FIRM</name>
<reference evidence="1 2" key="1">
    <citation type="journal article" date="2016" name="Int. J. Syst. Evol. Microbiol.">
        <title>Desulfotomaculum ferrireducens sp. nov., a moderately thermophilic sulfate-reducing and dissimilatory Fe(III)-reducing bacterium isolated from compost.</title>
        <authorList>
            <person name="Yang G."/>
            <person name="Guo J."/>
            <person name="Zhuang L."/>
            <person name="Yuan Y."/>
            <person name="Zhou S."/>
        </authorList>
    </citation>
    <scope>NUCLEOTIDE SEQUENCE [LARGE SCALE GENOMIC DNA]</scope>
    <source>
        <strain evidence="1 2">GSS09</strain>
    </source>
</reference>
<protein>
    <submittedName>
        <fullName evidence="1">Stage II sporulation protein R</fullName>
    </submittedName>
</protein>
<organism evidence="1 2">
    <name type="scientific">Desulforamulus ferrireducens</name>
    <dbReference type="NCBI Taxonomy" id="1833852"/>
    <lineage>
        <taxon>Bacteria</taxon>
        <taxon>Bacillati</taxon>
        <taxon>Bacillota</taxon>
        <taxon>Clostridia</taxon>
        <taxon>Eubacteriales</taxon>
        <taxon>Peptococcaceae</taxon>
        <taxon>Desulforamulus</taxon>
    </lineage>
</organism>
<evidence type="ECO:0000313" key="1">
    <source>
        <dbReference type="EMBL" id="AQS58190.1"/>
    </source>
</evidence>
<dbReference type="RefSeq" id="WP_077713156.1">
    <property type="nucleotide sequence ID" value="NZ_CP019698.1"/>
</dbReference>
<accession>A0A1S6ITU7</accession>
<gene>
    <name evidence="1" type="ORF">B0537_03220</name>
</gene>
<dbReference type="Pfam" id="PF09551">
    <property type="entry name" value="Spore_II_R"/>
    <property type="match status" value="1"/>
</dbReference>
<dbReference type="KEGG" id="dfg:B0537_03220"/>
<keyword evidence="2" id="KW-1185">Reference proteome</keyword>
<sequence length="196" mass="22381">MKLTLRSVLTIIIGLALLAGACFFSYRTYIQHEFASELIRLHVIAHSDSYADQALKLHVRDVIVNEMKSRFRQANNRQEAEEIILASVDEIKALAERQIAREGKQYPVEVKLGDYAFPTKTYGNITLPAGNYHAVRVIIGDGQGKNWWCVLFPPLCFVDSVESLQEDEKAKGMKVFEKDNVEFRLKCIDVLKIFCR</sequence>
<dbReference type="NCBIfam" id="TIGR02837">
    <property type="entry name" value="spore_II_R"/>
    <property type="match status" value="1"/>
</dbReference>
<evidence type="ECO:0000313" key="2">
    <source>
        <dbReference type="Proteomes" id="UP000189464"/>
    </source>
</evidence>